<dbReference type="Gene3D" id="3.40.50.10980">
    <property type="entry name" value="Nibrin, BRCT2 domain"/>
    <property type="match status" value="1"/>
</dbReference>
<dbReference type="EMBL" id="KN846954">
    <property type="protein sequence ID" value="KIV77957.1"/>
    <property type="molecule type" value="Genomic_DNA"/>
</dbReference>
<feature type="compositionally biased region" description="Acidic residues" evidence="6">
    <location>
        <begin position="473"/>
        <end position="494"/>
    </location>
</feature>
<feature type="compositionally biased region" description="Polar residues" evidence="6">
    <location>
        <begin position="398"/>
        <end position="420"/>
    </location>
</feature>
<feature type="compositionally biased region" description="Basic and acidic residues" evidence="6">
    <location>
        <begin position="744"/>
        <end position="753"/>
    </location>
</feature>
<dbReference type="GO" id="GO:0000724">
    <property type="term" value="P:double-strand break repair via homologous recombination"/>
    <property type="evidence" value="ECO:0007669"/>
    <property type="project" value="TreeGrafter"/>
</dbReference>
<dbReference type="PANTHER" id="PTHR12162:SF0">
    <property type="entry name" value="NIBRIN"/>
    <property type="match status" value="1"/>
</dbReference>
<evidence type="ECO:0000259" key="7">
    <source>
        <dbReference type="PROSITE" id="PS50006"/>
    </source>
</evidence>
<dbReference type="HOGENOM" id="CLU_007951_0_0_1"/>
<evidence type="ECO:0000256" key="5">
    <source>
        <dbReference type="ARBA" id="ARBA00044757"/>
    </source>
</evidence>
<dbReference type="InterPro" id="IPR040227">
    <property type="entry name" value="Nibrin-rel"/>
</dbReference>
<dbReference type="GO" id="GO:0003684">
    <property type="term" value="F:damaged DNA binding"/>
    <property type="evidence" value="ECO:0007669"/>
    <property type="project" value="TreeGrafter"/>
</dbReference>
<name>A0A0D1Y550_9EURO</name>
<feature type="compositionally biased region" description="Acidic residues" evidence="6">
    <location>
        <begin position="526"/>
        <end position="535"/>
    </location>
</feature>
<dbReference type="STRING" id="1016849.A0A0D1Y550"/>
<dbReference type="Pfam" id="PF00498">
    <property type="entry name" value="FHA"/>
    <property type="match status" value="1"/>
</dbReference>
<feature type="region of interest" description="Disordered" evidence="6">
    <location>
        <begin position="368"/>
        <end position="535"/>
    </location>
</feature>
<proteinExistence type="inferred from homology"/>
<dbReference type="GO" id="GO:0030870">
    <property type="term" value="C:Mre11 complex"/>
    <property type="evidence" value="ECO:0007669"/>
    <property type="project" value="InterPro"/>
</dbReference>
<dbReference type="SUPFAM" id="SSF49879">
    <property type="entry name" value="SMAD/FHA domain"/>
    <property type="match status" value="1"/>
</dbReference>
<feature type="compositionally biased region" description="Basic and acidic residues" evidence="6">
    <location>
        <begin position="764"/>
        <end position="790"/>
    </location>
</feature>
<dbReference type="AlphaFoldDB" id="A0A0D1Y550"/>
<feature type="compositionally biased region" description="Polar residues" evidence="6">
    <location>
        <begin position="436"/>
        <end position="450"/>
    </location>
</feature>
<evidence type="ECO:0000313" key="9">
    <source>
        <dbReference type="Proteomes" id="UP000053599"/>
    </source>
</evidence>
<evidence type="ECO:0000256" key="2">
    <source>
        <dbReference type="ARBA" id="ARBA00022763"/>
    </source>
</evidence>
<dbReference type="SMART" id="SM00240">
    <property type="entry name" value="FHA"/>
    <property type="match status" value="1"/>
</dbReference>
<dbReference type="InterPro" id="IPR032429">
    <property type="entry name" value="Nibrin_BRCT2"/>
</dbReference>
<accession>A0A0D1Y550</accession>
<keyword evidence="3" id="KW-0234">DNA repair</keyword>
<dbReference type="PANTHER" id="PTHR12162">
    <property type="entry name" value="NIBRIN-RELATED"/>
    <property type="match status" value="1"/>
</dbReference>
<dbReference type="Gene3D" id="2.60.200.20">
    <property type="match status" value="1"/>
</dbReference>
<dbReference type="InterPro" id="IPR043014">
    <property type="entry name" value="Nibrin_BRCT2_sf"/>
</dbReference>
<dbReference type="InterPro" id="IPR008984">
    <property type="entry name" value="SMAD_FHA_dom_sf"/>
</dbReference>
<evidence type="ECO:0000256" key="4">
    <source>
        <dbReference type="ARBA" id="ARBA00023242"/>
    </source>
</evidence>
<feature type="domain" description="FHA" evidence="7">
    <location>
        <begin position="24"/>
        <end position="87"/>
    </location>
</feature>
<evidence type="ECO:0000313" key="8">
    <source>
        <dbReference type="EMBL" id="KIV77957.1"/>
    </source>
</evidence>
<organism evidence="8 9">
    <name type="scientific">Exophiala sideris</name>
    <dbReference type="NCBI Taxonomy" id="1016849"/>
    <lineage>
        <taxon>Eukaryota</taxon>
        <taxon>Fungi</taxon>
        <taxon>Dikarya</taxon>
        <taxon>Ascomycota</taxon>
        <taxon>Pezizomycotina</taxon>
        <taxon>Eurotiomycetes</taxon>
        <taxon>Chaetothyriomycetidae</taxon>
        <taxon>Chaetothyriales</taxon>
        <taxon>Herpotrichiellaceae</taxon>
        <taxon>Exophiala</taxon>
    </lineage>
</organism>
<evidence type="ECO:0000256" key="3">
    <source>
        <dbReference type="ARBA" id="ARBA00023204"/>
    </source>
</evidence>
<dbReference type="OrthoDB" id="552194at2759"/>
<sequence length="872" mass="97279">MWILESNGDFLQGRRMWLKPGQRYLFGRVRKDGVLFAIDHKTVSRKHFIIEVDNVSEADVGHIHARTKLRIVDQNSKSGTSINGELIRNLARELTSAENSIRPGTCPHEIIIKWEPCVLTFNLLKKEINTGVLKTKQARVQNLDIKAISNFSSEHTTHVVANKRNTAKGLLALITGKHLVAESYVDALEYSATPQNLSQEENLSRLETDFDSAWPDEKDHLPPPGKEPTIRPVESYQPNPSRFNIFEGYTVVFGDQTQYDNLMPVITSGHGKAILFKVSNNDTTVNELIQFLQNAAGNKPKGKSRTLADAKVVLVRWTGKDDVQEWTNNLINQTALKTDQRAIDQSEFLDAILANDASLLQQSIPFESTTDGKVAPPPSAANSLVSGEPSEARFNGHVPSQSSNREVQEPAATSQQSRGQSVPHAASEPVVEAPPTQISARDISQASSKAESAPRPFSGPRFTQKSGFRNFDDEFDPDAIIDYEGDEIEDEDVPSPETQIKSQTQQSKIKEEPQSVTKKRRRSSMSEDENAFADELDDLVPAAAAFKRQKLGEGESTGQKGNIAAQIHKTQSRKGKKEKDIDVREVVKAQREEKEKAASKEQEHLEAMSEVEDKSPANLVTVVTMDIPLRERSKNINKVNGTHGPDWDPSWNGRKNFKGFRRKGEAPQRRGHANKVIVPLVQVQTQTHGLGEQYWPKDAEEKERERERKRKEEARSQRTQSQTQRSSGRSRTRILSDEEEEDEHVGVETRDDAAEQTSPATSRLQREAAEILEHEVNLDTPRRTRADDKSQATSSRANGGQAIHRRSQPQTAGTQSSSKRAATSSTNTRGTKRQKTLPVTVVRGTDDEDEDSDDMKFRFGARKGRAGTRGKG</sequence>
<dbReference type="Proteomes" id="UP000053599">
    <property type="component" value="Unassembled WGS sequence"/>
</dbReference>
<feature type="compositionally biased region" description="Low complexity" evidence="6">
    <location>
        <begin position="717"/>
        <end position="729"/>
    </location>
</feature>
<evidence type="ECO:0000256" key="1">
    <source>
        <dbReference type="ARBA" id="ARBA00004123"/>
    </source>
</evidence>
<protein>
    <recommendedName>
        <fullName evidence="7">FHA domain-containing protein</fullName>
    </recommendedName>
</protein>
<comment type="subcellular location">
    <subcellularLocation>
        <location evidence="1">Nucleus</location>
    </subcellularLocation>
</comment>
<feature type="compositionally biased region" description="Basic and acidic residues" evidence="6">
    <location>
        <begin position="695"/>
        <end position="716"/>
    </location>
</feature>
<dbReference type="InterPro" id="IPR000253">
    <property type="entry name" value="FHA_dom"/>
</dbReference>
<feature type="compositionally biased region" description="Polar residues" evidence="6">
    <location>
        <begin position="808"/>
        <end position="829"/>
    </location>
</feature>
<comment type="similarity">
    <text evidence="5">Belongs to the Nibrin family.</text>
</comment>
<feature type="region of interest" description="Disordered" evidence="6">
    <location>
        <begin position="212"/>
        <end position="237"/>
    </location>
</feature>
<feature type="compositionally biased region" description="Basic residues" evidence="6">
    <location>
        <begin position="859"/>
        <end position="872"/>
    </location>
</feature>
<gene>
    <name evidence="8" type="ORF">PV11_09730</name>
</gene>
<keyword evidence="4" id="KW-0539">Nucleus</keyword>
<keyword evidence="2" id="KW-0227">DNA damage</keyword>
<dbReference type="PROSITE" id="PS50006">
    <property type="entry name" value="FHA_DOMAIN"/>
    <property type="match status" value="1"/>
</dbReference>
<feature type="compositionally biased region" description="Basic and acidic residues" evidence="6">
    <location>
        <begin position="577"/>
        <end position="613"/>
    </location>
</feature>
<feature type="compositionally biased region" description="Low complexity" evidence="6">
    <location>
        <begin position="497"/>
        <end position="507"/>
    </location>
</feature>
<feature type="region of interest" description="Disordered" evidence="6">
    <location>
        <begin position="634"/>
        <end position="872"/>
    </location>
</feature>
<feature type="region of interest" description="Disordered" evidence="6">
    <location>
        <begin position="550"/>
        <end position="613"/>
    </location>
</feature>
<reference evidence="8 9" key="1">
    <citation type="submission" date="2015-01" db="EMBL/GenBank/DDBJ databases">
        <title>The Genome Sequence of Exophiala sideris CBS121828.</title>
        <authorList>
            <consortium name="The Broad Institute Genomics Platform"/>
            <person name="Cuomo C."/>
            <person name="de Hoog S."/>
            <person name="Gorbushina A."/>
            <person name="Stielow B."/>
            <person name="Teixiera M."/>
            <person name="Abouelleil A."/>
            <person name="Chapman S.B."/>
            <person name="Priest M."/>
            <person name="Young S.K."/>
            <person name="Wortman J."/>
            <person name="Nusbaum C."/>
            <person name="Birren B."/>
        </authorList>
    </citation>
    <scope>NUCLEOTIDE SEQUENCE [LARGE SCALE GENOMIC DNA]</scope>
    <source>
        <strain evidence="8 9">CBS 121828</strain>
    </source>
</reference>
<dbReference type="GO" id="GO:0007095">
    <property type="term" value="P:mitotic G2 DNA damage checkpoint signaling"/>
    <property type="evidence" value="ECO:0007669"/>
    <property type="project" value="InterPro"/>
</dbReference>
<dbReference type="Pfam" id="PF16508">
    <property type="entry name" value="NIBRIN_BRCT_II"/>
    <property type="match status" value="1"/>
</dbReference>
<evidence type="ECO:0000256" key="6">
    <source>
        <dbReference type="SAM" id="MobiDB-lite"/>
    </source>
</evidence>